<dbReference type="EMBL" id="SPHZ02000002">
    <property type="protein sequence ID" value="KAF0929922.1"/>
    <property type="molecule type" value="Genomic_DNA"/>
</dbReference>
<organism evidence="1 2">
    <name type="scientific">Oryza meyeriana var. granulata</name>
    <dbReference type="NCBI Taxonomy" id="110450"/>
    <lineage>
        <taxon>Eukaryota</taxon>
        <taxon>Viridiplantae</taxon>
        <taxon>Streptophyta</taxon>
        <taxon>Embryophyta</taxon>
        <taxon>Tracheophyta</taxon>
        <taxon>Spermatophyta</taxon>
        <taxon>Magnoliopsida</taxon>
        <taxon>Liliopsida</taxon>
        <taxon>Poales</taxon>
        <taxon>Poaceae</taxon>
        <taxon>BOP clade</taxon>
        <taxon>Oryzoideae</taxon>
        <taxon>Oryzeae</taxon>
        <taxon>Oryzinae</taxon>
        <taxon>Oryza</taxon>
        <taxon>Oryza meyeriana</taxon>
    </lineage>
</organism>
<sequence length="82" mass="8915">MAMGMSIRQAYWPFDTVIGNDPKQEYYKSVNIAGASHIGVVSDEADIAQQQNIVGEQRYTAEAVDPVVGDNRRSLLDSIVGG</sequence>
<keyword evidence="2" id="KW-1185">Reference proteome</keyword>
<proteinExistence type="predicted"/>
<protein>
    <submittedName>
        <fullName evidence="1">Uncharacterized protein</fullName>
    </submittedName>
</protein>
<accession>A0A6G1EZC4</accession>
<comment type="caution">
    <text evidence="1">The sequence shown here is derived from an EMBL/GenBank/DDBJ whole genome shotgun (WGS) entry which is preliminary data.</text>
</comment>
<gene>
    <name evidence="1" type="ORF">E2562_026731</name>
</gene>
<dbReference type="Proteomes" id="UP000479710">
    <property type="component" value="Unassembled WGS sequence"/>
</dbReference>
<name>A0A6G1EZC4_9ORYZ</name>
<evidence type="ECO:0000313" key="1">
    <source>
        <dbReference type="EMBL" id="KAF0929922.1"/>
    </source>
</evidence>
<dbReference type="AlphaFoldDB" id="A0A6G1EZC4"/>
<evidence type="ECO:0000313" key="2">
    <source>
        <dbReference type="Proteomes" id="UP000479710"/>
    </source>
</evidence>
<reference evidence="1 2" key="1">
    <citation type="submission" date="2019-11" db="EMBL/GenBank/DDBJ databases">
        <title>Whole genome sequence of Oryza granulata.</title>
        <authorList>
            <person name="Li W."/>
        </authorList>
    </citation>
    <scope>NUCLEOTIDE SEQUENCE [LARGE SCALE GENOMIC DNA]</scope>
    <source>
        <strain evidence="2">cv. Menghai</strain>
        <tissue evidence="1">Leaf</tissue>
    </source>
</reference>